<protein>
    <submittedName>
        <fullName evidence="1">Uncharacterized protein</fullName>
    </submittedName>
</protein>
<accession>A0A0S3RLH1</accession>
<dbReference type="AlphaFoldDB" id="A0A0S3RLH1"/>
<reference evidence="1 2" key="1">
    <citation type="journal article" date="2015" name="Sci. Rep.">
        <title>The power of single molecule real-time sequencing technology in the de novo assembly of a eukaryotic genome.</title>
        <authorList>
            <person name="Sakai H."/>
            <person name="Naito K."/>
            <person name="Ogiso-Tanaka E."/>
            <person name="Takahashi Y."/>
            <person name="Iseki K."/>
            <person name="Muto C."/>
            <person name="Satou K."/>
            <person name="Teruya K."/>
            <person name="Shiroma A."/>
            <person name="Shimoji M."/>
            <person name="Hirano T."/>
            <person name="Itoh T."/>
            <person name="Kaga A."/>
            <person name="Tomooka N."/>
        </authorList>
    </citation>
    <scope>NUCLEOTIDE SEQUENCE [LARGE SCALE GENOMIC DNA]</scope>
    <source>
        <strain evidence="2">cv. Shumari</strain>
    </source>
</reference>
<dbReference type="Proteomes" id="UP000291084">
    <property type="component" value="Chromosome 3"/>
</dbReference>
<evidence type="ECO:0000313" key="1">
    <source>
        <dbReference type="EMBL" id="BAT81422.1"/>
    </source>
</evidence>
<keyword evidence="2" id="KW-1185">Reference proteome</keyword>
<name>A0A0S3RLH1_PHAAN</name>
<proteinExistence type="predicted"/>
<organism evidence="1 2">
    <name type="scientific">Vigna angularis var. angularis</name>
    <dbReference type="NCBI Taxonomy" id="157739"/>
    <lineage>
        <taxon>Eukaryota</taxon>
        <taxon>Viridiplantae</taxon>
        <taxon>Streptophyta</taxon>
        <taxon>Embryophyta</taxon>
        <taxon>Tracheophyta</taxon>
        <taxon>Spermatophyta</taxon>
        <taxon>Magnoliopsida</taxon>
        <taxon>eudicotyledons</taxon>
        <taxon>Gunneridae</taxon>
        <taxon>Pentapetalae</taxon>
        <taxon>rosids</taxon>
        <taxon>fabids</taxon>
        <taxon>Fabales</taxon>
        <taxon>Fabaceae</taxon>
        <taxon>Papilionoideae</taxon>
        <taxon>50 kb inversion clade</taxon>
        <taxon>NPAAA clade</taxon>
        <taxon>indigoferoid/millettioid clade</taxon>
        <taxon>Phaseoleae</taxon>
        <taxon>Vigna</taxon>
    </lineage>
</organism>
<evidence type="ECO:0000313" key="2">
    <source>
        <dbReference type="Proteomes" id="UP000291084"/>
    </source>
</evidence>
<dbReference type="EMBL" id="AP015036">
    <property type="protein sequence ID" value="BAT81422.1"/>
    <property type="molecule type" value="Genomic_DNA"/>
</dbReference>
<gene>
    <name evidence="1" type="primary">Vigan.03G114400</name>
    <name evidence="1" type="ORF">VIGAN_03114400</name>
</gene>
<sequence length="78" mass="8936">MAPSFQGKGRVQQTSSQFRAKFPEMKLPIENGAPKDTIEESFFIGKEYPRGYVHSFYQPLNLLRLVNVLPVELLILQP</sequence>